<feature type="domain" description="TIR" evidence="2">
    <location>
        <begin position="18"/>
        <end position="132"/>
    </location>
</feature>
<dbReference type="InterPro" id="IPR035897">
    <property type="entry name" value="Toll_tir_struct_dom_sf"/>
</dbReference>
<evidence type="ECO:0000313" key="4">
    <source>
        <dbReference type="Proteomes" id="UP000251891"/>
    </source>
</evidence>
<dbReference type="SUPFAM" id="SSF52200">
    <property type="entry name" value="Toll/Interleukin receptor TIR domain"/>
    <property type="match status" value="1"/>
</dbReference>
<protein>
    <recommendedName>
        <fullName evidence="2">TIR domain-containing protein</fullName>
    </recommendedName>
</protein>
<feature type="region of interest" description="Disordered" evidence="1">
    <location>
        <begin position="360"/>
        <end position="394"/>
    </location>
</feature>
<dbReference type="InterPro" id="IPR000157">
    <property type="entry name" value="TIR_dom"/>
</dbReference>
<dbReference type="InterPro" id="IPR047603">
    <property type="entry name" value="FxsC_N"/>
</dbReference>
<dbReference type="Pfam" id="PF13676">
    <property type="entry name" value="TIR_2"/>
    <property type="match status" value="1"/>
</dbReference>
<dbReference type="Proteomes" id="UP000251891">
    <property type="component" value="Unassembled WGS sequence"/>
</dbReference>
<keyword evidence="4" id="KW-1185">Reference proteome</keyword>
<gene>
    <name evidence="3" type="ORF">DPM19_09395</name>
</gene>
<dbReference type="OrthoDB" id="9150238at2"/>
<proteinExistence type="predicted"/>
<dbReference type="RefSeq" id="WP_111864874.1">
    <property type="nucleotide sequence ID" value="NZ_QLYX01000003.1"/>
</dbReference>
<dbReference type="EMBL" id="QLYX01000003">
    <property type="protein sequence ID" value="RAY15953.1"/>
    <property type="molecule type" value="Genomic_DNA"/>
</dbReference>
<evidence type="ECO:0000259" key="2">
    <source>
        <dbReference type="Pfam" id="PF13676"/>
    </source>
</evidence>
<dbReference type="AlphaFoldDB" id="A0A365HCF8"/>
<dbReference type="Gene3D" id="3.40.50.10140">
    <property type="entry name" value="Toll/interleukin-1 receptor homology (TIR) domain"/>
    <property type="match status" value="1"/>
</dbReference>
<sequence length="394" mass="43066">MTGTDKAAEGSERRGGYFFLSYAHSPPLAGHDRSDPDQWVQQFFDDLTAAVRRAAPGSGPAPGFLDREIPLGADWKESFTAALGRAEVFVPLYSPGYFARSWPGREWACFHRRMVWAGQPQPLRRFVPALWIPLPRGQDPPGLREALEVGAAEPEYAENGLRALLRLRPYRDTYRQVVDRLAERIVTLAENEPLGPSAVPDIGEIGSAFGPEESPAVFTILVASTDGRWRPFPPQQRLPLAEYAAEIAERLDFAVVTEGIGKAGRPPTDRPGIVLIDPPFAAADEEGAVLRALLRDLPPWMLPVLVLDRAGGPADDARAAIGRAGTPAARQAAAGIGSLRDFVALLPSLITEAERQYLRHARAPRRERPPAPELSRPRLSPPTPPEPPLEEHDA</sequence>
<evidence type="ECO:0000256" key="1">
    <source>
        <dbReference type="SAM" id="MobiDB-lite"/>
    </source>
</evidence>
<reference evidence="3 4" key="1">
    <citation type="submission" date="2018-06" db="EMBL/GenBank/DDBJ databases">
        <title>Actinomadura craniellae sp. nov. isolated from marine sponge Craniella sp.</title>
        <authorList>
            <person name="Li L."/>
            <person name="Xu Q.H."/>
            <person name="Lin H.W."/>
            <person name="Lu Y.H."/>
        </authorList>
    </citation>
    <scope>NUCLEOTIDE SEQUENCE [LARGE SCALE GENOMIC DNA]</scope>
    <source>
        <strain evidence="3 4">LHW63021</strain>
    </source>
</reference>
<dbReference type="GO" id="GO:0007165">
    <property type="term" value="P:signal transduction"/>
    <property type="evidence" value="ECO:0007669"/>
    <property type="project" value="InterPro"/>
</dbReference>
<name>A0A365HCF8_9ACTN</name>
<evidence type="ECO:0000313" key="3">
    <source>
        <dbReference type="EMBL" id="RAY15953.1"/>
    </source>
</evidence>
<dbReference type="NCBIfam" id="NF040588">
    <property type="entry name" value="FxsC_Nterm"/>
    <property type="match status" value="1"/>
</dbReference>
<comment type="caution">
    <text evidence="3">The sequence shown here is derived from an EMBL/GenBank/DDBJ whole genome shotgun (WGS) entry which is preliminary data.</text>
</comment>
<accession>A0A365HCF8</accession>
<organism evidence="3 4">
    <name type="scientific">Actinomadura craniellae</name>
    <dbReference type="NCBI Taxonomy" id="2231787"/>
    <lineage>
        <taxon>Bacteria</taxon>
        <taxon>Bacillati</taxon>
        <taxon>Actinomycetota</taxon>
        <taxon>Actinomycetes</taxon>
        <taxon>Streptosporangiales</taxon>
        <taxon>Thermomonosporaceae</taxon>
        <taxon>Actinomadura</taxon>
    </lineage>
</organism>